<dbReference type="AlphaFoldDB" id="A0A7D7RDW3"/>
<feature type="region of interest" description="Disordered" evidence="1">
    <location>
        <begin position="10"/>
        <end position="69"/>
    </location>
</feature>
<evidence type="ECO:0000313" key="2">
    <source>
        <dbReference type="EMBL" id="QMT03730.1"/>
    </source>
</evidence>
<reference evidence="3" key="1">
    <citation type="submission" date="2020-07" db="EMBL/GenBank/DDBJ databases">
        <title>novel species isolated from the respiratory tract of Marmot.</title>
        <authorList>
            <person name="Zhang G."/>
        </authorList>
    </citation>
    <scope>NUCLEOTIDE SEQUENCE [LARGE SCALE GENOMIC DNA]</scope>
    <source>
        <strain evidence="3">686</strain>
    </source>
</reference>
<organism evidence="2 3">
    <name type="scientific">Gordonia jinghuaiqii</name>
    <dbReference type="NCBI Taxonomy" id="2758710"/>
    <lineage>
        <taxon>Bacteria</taxon>
        <taxon>Bacillati</taxon>
        <taxon>Actinomycetota</taxon>
        <taxon>Actinomycetes</taxon>
        <taxon>Mycobacteriales</taxon>
        <taxon>Gordoniaceae</taxon>
        <taxon>Gordonia</taxon>
    </lineage>
</organism>
<protein>
    <submittedName>
        <fullName evidence="2">Uncharacterized protein</fullName>
    </submittedName>
</protein>
<evidence type="ECO:0000313" key="3">
    <source>
        <dbReference type="Proteomes" id="UP000515663"/>
    </source>
</evidence>
<dbReference type="KEGG" id="gji:H1R19_04135"/>
<keyword evidence="3" id="KW-1185">Reference proteome</keyword>
<proteinExistence type="predicted"/>
<gene>
    <name evidence="2" type="ORF">H1R19_04135</name>
</gene>
<accession>A0A7D7RDW3</accession>
<sequence length="124" mass="12432">MIAAVGLALGACSADPEPASSPSTTPLSSTAQISPPQSSTPPSSPEASSTAATANTTATRTGDGEATSLTCKQFRAQDDAAREETVTQLGVTSNAQQVAAVAATVCLSRPDDKISDVVDELVPR</sequence>
<dbReference type="Proteomes" id="UP000515663">
    <property type="component" value="Chromosome"/>
</dbReference>
<feature type="compositionally biased region" description="Low complexity" evidence="1">
    <location>
        <begin position="45"/>
        <end position="59"/>
    </location>
</feature>
<name>A0A7D7RDW3_9ACTN</name>
<feature type="compositionally biased region" description="Low complexity" evidence="1">
    <location>
        <begin position="11"/>
        <end position="37"/>
    </location>
</feature>
<dbReference type="EMBL" id="CP059491">
    <property type="protein sequence ID" value="QMT03730.1"/>
    <property type="molecule type" value="Genomic_DNA"/>
</dbReference>
<evidence type="ECO:0000256" key="1">
    <source>
        <dbReference type="SAM" id="MobiDB-lite"/>
    </source>
</evidence>